<keyword evidence="6 8" id="KW-1133">Transmembrane helix</keyword>
<evidence type="ECO:0000256" key="4">
    <source>
        <dbReference type="ARBA" id="ARBA00022692"/>
    </source>
</evidence>
<dbReference type="NCBIfam" id="TIGR03426">
    <property type="entry name" value="shape_MreD"/>
    <property type="match status" value="1"/>
</dbReference>
<organism evidence="9">
    <name type="scientific">Metalysinibacillus saudimassiliensis</name>
    <dbReference type="NCBI Taxonomy" id="1461583"/>
    <lineage>
        <taxon>Bacteria</taxon>
        <taxon>Bacillati</taxon>
        <taxon>Bacillota</taxon>
        <taxon>Bacilli</taxon>
        <taxon>Bacillales</taxon>
        <taxon>Caryophanaceae</taxon>
        <taxon>Metalysinibacillus</taxon>
    </lineage>
</organism>
<feature type="transmembrane region" description="Helical" evidence="8">
    <location>
        <begin position="109"/>
        <end position="133"/>
    </location>
</feature>
<feature type="transmembrane region" description="Helical" evidence="8">
    <location>
        <begin position="145"/>
        <end position="163"/>
    </location>
</feature>
<sequence>MMQRVAVIATAVLLFLIEPNFAFLSPLQFDTTLYYFVPRFLLVYLIFLATYHSKKRAMYIGLFFGILYDIFYVDIIGLYAFLYPAIIFLASVVMGYIRPNMVVTSTVALVLITILESVLYGFYSFIGLTAMTWQPFIQERLLPTIAMNFLFIILVAIIFVNLINAKLLRDEMNTV</sequence>
<keyword evidence="3" id="KW-1003">Cell membrane</keyword>
<evidence type="ECO:0000256" key="8">
    <source>
        <dbReference type="SAM" id="Phobius"/>
    </source>
</evidence>
<keyword evidence="5" id="KW-0133">Cell shape</keyword>
<feature type="transmembrane region" description="Helical" evidence="8">
    <location>
        <begin position="79"/>
        <end position="97"/>
    </location>
</feature>
<evidence type="ECO:0000256" key="7">
    <source>
        <dbReference type="ARBA" id="ARBA00023136"/>
    </source>
</evidence>
<name>A0A078M3I9_9BACL</name>
<evidence type="ECO:0000256" key="2">
    <source>
        <dbReference type="ARBA" id="ARBA00007776"/>
    </source>
</evidence>
<evidence type="ECO:0000256" key="3">
    <source>
        <dbReference type="ARBA" id="ARBA00022475"/>
    </source>
</evidence>
<accession>A0A078M3I9</accession>
<evidence type="ECO:0000313" key="9">
    <source>
        <dbReference type="EMBL" id="CDZ99822.1"/>
    </source>
</evidence>
<feature type="transmembrane region" description="Helical" evidence="8">
    <location>
        <begin position="57"/>
        <end position="73"/>
    </location>
</feature>
<dbReference type="GO" id="GO:0005886">
    <property type="term" value="C:plasma membrane"/>
    <property type="evidence" value="ECO:0007669"/>
    <property type="project" value="UniProtKB-SubCell"/>
</dbReference>
<gene>
    <name evidence="9" type="primary">mreD</name>
    <name evidence="9" type="ORF">BN1050_00310</name>
</gene>
<dbReference type="EMBL" id="LN483073">
    <property type="protein sequence ID" value="CDZ99822.1"/>
    <property type="molecule type" value="Genomic_DNA"/>
</dbReference>
<protein>
    <submittedName>
        <fullName evidence="9">Rod shape-determining protein MreD</fullName>
    </submittedName>
</protein>
<evidence type="ECO:0000256" key="5">
    <source>
        <dbReference type="ARBA" id="ARBA00022960"/>
    </source>
</evidence>
<keyword evidence="7 8" id="KW-0472">Membrane</keyword>
<reference evidence="9" key="1">
    <citation type="submission" date="2014-07" db="EMBL/GenBank/DDBJ databases">
        <authorList>
            <person name="Urmite Genomes Urmite Genomes"/>
        </authorList>
    </citation>
    <scope>NUCLEOTIDE SEQUENCE</scope>
    <source>
        <strain evidence="9">13S34_air</strain>
    </source>
</reference>
<evidence type="ECO:0000256" key="6">
    <source>
        <dbReference type="ARBA" id="ARBA00022989"/>
    </source>
</evidence>
<dbReference type="PATRIC" id="fig|1461583.4.peg.285"/>
<dbReference type="InterPro" id="IPR007227">
    <property type="entry name" value="Cell_shape_determining_MreD"/>
</dbReference>
<keyword evidence="4 8" id="KW-0812">Transmembrane</keyword>
<dbReference type="GO" id="GO:0008360">
    <property type="term" value="P:regulation of cell shape"/>
    <property type="evidence" value="ECO:0007669"/>
    <property type="project" value="UniProtKB-KW"/>
</dbReference>
<comment type="subcellular location">
    <subcellularLocation>
        <location evidence="1">Cell membrane</location>
        <topology evidence="1">Multi-pass membrane protein</topology>
    </subcellularLocation>
</comment>
<feature type="transmembrane region" description="Helical" evidence="8">
    <location>
        <begin position="32"/>
        <end position="50"/>
    </location>
</feature>
<evidence type="ECO:0000256" key="1">
    <source>
        <dbReference type="ARBA" id="ARBA00004651"/>
    </source>
</evidence>
<dbReference type="HOGENOM" id="CLU_121959_1_1_9"/>
<comment type="similarity">
    <text evidence="2">Belongs to the MreD family.</text>
</comment>
<dbReference type="AlphaFoldDB" id="A0A078M3I9"/>
<dbReference type="Pfam" id="PF04093">
    <property type="entry name" value="MreD"/>
    <property type="match status" value="1"/>
</dbReference>
<proteinExistence type="inferred from homology"/>